<keyword evidence="1" id="KW-0732">Signal</keyword>
<gene>
    <name evidence="2" type="ORF">AB5I84_04980</name>
</gene>
<dbReference type="InterPro" id="IPR050824">
    <property type="entry name" value="Thiol_disulfide_DsbA"/>
</dbReference>
<proteinExistence type="predicted"/>
<dbReference type="EMBL" id="JBGCUO010000001">
    <property type="protein sequence ID" value="MEY1661501.1"/>
    <property type="molecule type" value="Genomic_DNA"/>
</dbReference>
<keyword evidence="3" id="KW-1185">Reference proteome</keyword>
<comment type="caution">
    <text evidence="2">The sequence shown here is derived from an EMBL/GenBank/DDBJ whole genome shotgun (WGS) entry which is preliminary data.</text>
</comment>
<evidence type="ECO:0000313" key="3">
    <source>
        <dbReference type="Proteomes" id="UP001562065"/>
    </source>
</evidence>
<evidence type="ECO:0000256" key="1">
    <source>
        <dbReference type="SAM" id="SignalP"/>
    </source>
</evidence>
<dbReference type="PROSITE" id="PS51257">
    <property type="entry name" value="PROKAR_LIPOPROTEIN"/>
    <property type="match status" value="1"/>
</dbReference>
<feature type="signal peptide" evidence="1">
    <location>
        <begin position="1"/>
        <end position="21"/>
    </location>
</feature>
<organism evidence="2 3">
    <name type="scientific">Isoalcanivorax beigongshangi</name>
    <dbReference type="NCBI Taxonomy" id="3238810"/>
    <lineage>
        <taxon>Bacteria</taxon>
        <taxon>Pseudomonadati</taxon>
        <taxon>Pseudomonadota</taxon>
        <taxon>Gammaproteobacteria</taxon>
        <taxon>Oceanospirillales</taxon>
        <taxon>Alcanivoracaceae</taxon>
        <taxon>Isoalcanivorax</taxon>
    </lineage>
</organism>
<feature type="chain" id="PRO_5047379897" description="Thiol:disulfide interchange protein DsbA" evidence="1">
    <location>
        <begin position="22"/>
        <end position="225"/>
    </location>
</feature>
<dbReference type="PANTHER" id="PTHR35891:SF3">
    <property type="entry name" value="THIOL:DISULFIDE INTERCHANGE PROTEIN DSBL"/>
    <property type="match status" value="1"/>
</dbReference>
<evidence type="ECO:0008006" key="4">
    <source>
        <dbReference type="Google" id="ProtNLM"/>
    </source>
</evidence>
<accession>A0ABV4AIC8</accession>
<dbReference type="Gene3D" id="3.40.30.10">
    <property type="entry name" value="Glutaredoxin"/>
    <property type="match status" value="1"/>
</dbReference>
<evidence type="ECO:0000313" key="2">
    <source>
        <dbReference type="EMBL" id="MEY1661501.1"/>
    </source>
</evidence>
<dbReference type="RefSeq" id="WP_369454754.1">
    <property type="nucleotide sequence ID" value="NZ_JBGCUO010000001.1"/>
</dbReference>
<dbReference type="InterPro" id="IPR036249">
    <property type="entry name" value="Thioredoxin-like_sf"/>
</dbReference>
<dbReference type="PANTHER" id="PTHR35891">
    <property type="entry name" value="THIOL:DISULFIDE INTERCHANGE PROTEIN DSBA"/>
    <property type="match status" value="1"/>
</dbReference>
<reference evidence="2 3" key="1">
    <citation type="submission" date="2024-07" db="EMBL/GenBank/DDBJ databases">
        <authorList>
            <person name="Ren Q."/>
        </authorList>
    </citation>
    <scope>NUCLEOTIDE SEQUENCE [LARGE SCALE GENOMIC DNA]</scope>
    <source>
        <strain evidence="2 3">REN37</strain>
    </source>
</reference>
<sequence>MTASFRVLLCALLALTLAACGETKAPADTAAAPYPEVKQPRDPELADGKVLVEQFLWLRCVHCWHAEELVNDWARDGFADNVVFRRVPVVWSPAHAEDARYIALANLLLDNRTLDLAGYGKLLEQLFEITFVKQQPLNEQTAYEVFRAAGLYDDDPALFVGELSSMLVISRVAEAEHLTHQYGINSVPNFVTDGRYLINFNALAEGAAPSALLELINGYAAAPQR</sequence>
<dbReference type="SUPFAM" id="SSF52833">
    <property type="entry name" value="Thioredoxin-like"/>
    <property type="match status" value="1"/>
</dbReference>
<dbReference type="Proteomes" id="UP001562065">
    <property type="component" value="Unassembled WGS sequence"/>
</dbReference>
<protein>
    <recommendedName>
        <fullName evidence="4">Thiol:disulfide interchange protein DsbA</fullName>
    </recommendedName>
</protein>
<name>A0ABV4AIC8_9GAMM</name>